<proteinExistence type="predicted"/>
<dbReference type="SUPFAM" id="SSF49785">
    <property type="entry name" value="Galactose-binding domain-like"/>
    <property type="match status" value="1"/>
</dbReference>
<dbReference type="RefSeq" id="WP_377020875.1">
    <property type="nucleotide sequence ID" value="NZ_JBHLTS010000004.1"/>
</dbReference>
<evidence type="ECO:0000256" key="1">
    <source>
        <dbReference type="ARBA" id="ARBA00022729"/>
    </source>
</evidence>
<keyword evidence="4" id="KW-1185">Reference proteome</keyword>
<dbReference type="InterPro" id="IPR032178">
    <property type="entry name" value="DUF5010"/>
</dbReference>
<dbReference type="PROSITE" id="PS50231">
    <property type="entry name" value="RICIN_B_LECTIN"/>
    <property type="match status" value="1"/>
</dbReference>
<reference evidence="3 4" key="1">
    <citation type="submission" date="2024-09" db="EMBL/GenBank/DDBJ databases">
        <authorList>
            <person name="Sun Q."/>
            <person name="Mori K."/>
        </authorList>
    </citation>
    <scope>NUCLEOTIDE SEQUENCE [LARGE SCALE GENOMIC DNA]</scope>
    <source>
        <strain evidence="3 4">NCAIM B.02415</strain>
    </source>
</reference>
<dbReference type="PROSITE" id="PS51257">
    <property type="entry name" value="PROKAR_LIPOPROTEIN"/>
    <property type="match status" value="1"/>
</dbReference>
<dbReference type="Pfam" id="PF14200">
    <property type="entry name" value="RicinB_lectin_2"/>
    <property type="match status" value="2"/>
</dbReference>
<accession>A0ABV6L163</accession>
<gene>
    <name evidence="3" type="ORF">ACFFGT_02285</name>
</gene>
<dbReference type="Pfam" id="PF18099">
    <property type="entry name" value="CBM_35_2"/>
    <property type="match status" value="1"/>
</dbReference>
<dbReference type="InterPro" id="IPR041342">
    <property type="entry name" value="CBM35"/>
</dbReference>
<dbReference type="InterPro" id="IPR008979">
    <property type="entry name" value="Galactose-bd-like_sf"/>
</dbReference>
<protein>
    <submittedName>
        <fullName evidence="3">DUF5010 domain-containing protein</fullName>
    </submittedName>
</protein>
<dbReference type="EMBL" id="JBHLTS010000004">
    <property type="protein sequence ID" value="MFC0513002.1"/>
    <property type="molecule type" value="Genomic_DNA"/>
</dbReference>
<dbReference type="Gene3D" id="2.80.10.50">
    <property type="match status" value="2"/>
</dbReference>
<dbReference type="SMART" id="SM00458">
    <property type="entry name" value="RICIN"/>
    <property type="match status" value="1"/>
</dbReference>
<feature type="domain" description="CBM6" evidence="2">
    <location>
        <begin position="380"/>
        <end position="511"/>
    </location>
</feature>
<dbReference type="SUPFAM" id="SSF50370">
    <property type="entry name" value="Ricin B-like lectins"/>
    <property type="match status" value="1"/>
</dbReference>
<dbReference type="Pfam" id="PF16402">
    <property type="entry name" value="DUF5010"/>
    <property type="match status" value="1"/>
</dbReference>
<dbReference type="InterPro" id="IPR035992">
    <property type="entry name" value="Ricin_B-like_lectins"/>
</dbReference>
<organism evidence="3 4">
    <name type="scientific">Mucilaginibacter angelicae</name>
    <dbReference type="NCBI Taxonomy" id="869718"/>
    <lineage>
        <taxon>Bacteria</taxon>
        <taxon>Pseudomonadati</taxon>
        <taxon>Bacteroidota</taxon>
        <taxon>Sphingobacteriia</taxon>
        <taxon>Sphingobacteriales</taxon>
        <taxon>Sphingobacteriaceae</taxon>
        <taxon>Mucilaginibacter</taxon>
    </lineage>
</organism>
<dbReference type="SMART" id="SM00606">
    <property type="entry name" value="CBD_IV"/>
    <property type="match status" value="1"/>
</dbReference>
<dbReference type="PROSITE" id="PS51175">
    <property type="entry name" value="CBM6"/>
    <property type="match status" value="1"/>
</dbReference>
<dbReference type="InterPro" id="IPR000772">
    <property type="entry name" value="Ricin_B_lectin"/>
</dbReference>
<dbReference type="Proteomes" id="UP001589828">
    <property type="component" value="Unassembled WGS sequence"/>
</dbReference>
<dbReference type="InterPro" id="IPR006584">
    <property type="entry name" value="Cellulose-bd_IV"/>
</dbReference>
<name>A0ABV6L163_9SPHI</name>
<dbReference type="InterPro" id="IPR005084">
    <property type="entry name" value="CBM6"/>
</dbReference>
<comment type="caution">
    <text evidence="3">The sequence shown here is derived from an EMBL/GenBank/DDBJ whole genome shotgun (WGS) entry which is preliminary data.</text>
</comment>
<keyword evidence="1" id="KW-0732">Signal</keyword>
<evidence type="ECO:0000313" key="3">
    <source>
        <dbReference type="EMBL" id="MFC0513002.1"/>
    </source>
</evidence>
<evidence type="ECO:0000313" key="4">
    <source>
        <dbReference type="Proteomes" id="UP001589828"/>
    </source>
</evidence>
<evidence type="ECO:0000259" key="2">
    <source>
        <dbReference type="PROSITE" id="PS51175"/>
    </source>
</evidence>
<dbReference type="Gene3D" id="2.60.120.260">
    <property type="entry name" value="Galactose-binding domain-like"/>
    <property type="match status" value="1"/>
</dbReference>
<sequence length="659" mass="71745">MKKRHLFLFLQLGLLFFLTSCLKKMEPMNGLNNPENVPANMPGQRFTKLSAALPGQYVGVTMGFNGGSRDGGHNPSEAGNVTYNMSLFKSSGVDDDWWDNIAEELAYSGVDFVAPDCRGYTPNDPRDAGDPRRLTSLVAAMDRRGLSNSFKIALFDDVPASWTASRNLDKGLGYGYVPPFDCADTANYKYIWDYDLKAAYTAVPDSKRFKIEGRPVIIFWSVNDPFCTNRGNGNLKKILQFIRAKCQSTFGFNPYILVDSSWINNDSQCNDPAVIDGLQPWFGTTSIGETIVFNNKKIGMTVPGFKIGNDFIDPNHGATFSNSLAATVNQGSLLTLVEGFTDWEENATVWRSKDATYYDYPNQRINILRSFTSKAYVDNLKVEAEACDTYNDLSSGNSGNTFRDGNLDIVKTNDTYGGWHVTSTQAGEWMEWKELPLQASTKFQLRYGSSASSSISFSVDGTAISTVSLPSTAGAWATIDAGTYAGAANGPHTVRLTIISGTPNINFFNVLNTASGPISNGTYKIINRNSGMALDAQGQLTANGTPLQQWGYSGGNNQRWTITDLGGGQYKIIGVQSGRSLDVNGQSLADGAKIQLYDYNGGTNQQWVITATSGGYYSIKAVQSGKMMEIGGNSTTAGALVQQWGNNNGNNQQWAIQAP</sequence>